<sequence>MTTLTPSAGSIIVSSRSSPFDVISPLRATSVVRVWRKRYKLDFQGRERPSHTNVTDMESSPGSGNTTHLFLVHMQTLKGICFPSALRAPYCSQVAGLTAAGGPSNRRVLLSRAPQRRETFVDQALMSFTSHTSITKRPV</sequence>
<protein>
    <submittedName>
        <fullName evidence="1">Uncharacterized protein</fullName>
    </submittedName>
</protein>
<organism evidence="1 2">
    <name type="scientific">Thalassiosira oceanica</name>
    <name type="common">Marine diatom</name>
    <dbReference type="NCBI Taxonomy" id="159749"/>
    <lineage>
        <taxon>Eukaryota</taxon>
        <taxon>Sar</taxon>
        <taxon>Stramenopiles</taxon>
        <taxon>Ochrophyta</taxon>
        <taxon>Bacillariophyta</taxon>
        <taxon>Coscinodiscophyceae</taxon>
        <taxon>Thalassiosirophycidae</taxon>
        <taxon>Thalassiosirales</taxon>
        <taxon>Thalassiosiraceae</taxon>
        <taxon>Thalassiosira</taxon>
    </lineage>
</organism>
<name>K0SR04_THAOC</name>
<evidence type="ECO:0000313" key="2">
    <source>
        <dbReference type="Proteomes" id="UP000266841"/>
    </source>
</evidence>
<proteinExistence type="predicted"/>
<comment type="caution">
    <text evidence="1">The sequence shown here is derived from an EMBL/GenBank/DDBJ whole genome shotgun (WGS) entry which is preliminary data.</text>
</comment>
<keyword evidence="2" id="KW-1185">Reference proteome</keyword>
<reference evidence="1 2" key="1">
    <citation type="journal article" date="2012" name="Genome Biol.">
        <title>Genome and low-iron response of an oceanic diatom adapted to chronic iron limitation.</title>
        <authorList>
            <person name="Lommer M."/>
            <person name="Specht M."/>
            <person name="Roy A.S."/>
            <person name="Kraemer L."/>
            <person name="Andreson R."/>
            <person name="Gutowska M.A."/>
            <person name="Wolf J."/>
            <person name="Bergner S.V."/>
            <person name="Schilhabel M.B."/>
            <person name="Klostermeier U.C."/>
            <person name="Beiko R.G."/>
            <person name="Rosenstiel P."/>
            <person name="Hippler M."/>
            <person name="Laroche J."/>
        </authorList>
    </citation>
    <scope>NUCLEOTIDE SEQUENCE [LARGE SCALE GENOMIC DNA]</scope>
    <source>
        <strain evidence="1 2">CCMP1005</strain>
    </source>
</reference>
<gene>
    <name evidence="1" type="ORF">THAOC_11085</name>
</gene>
<dbReference type="EMBL" id="AGNL01012566">
    <property type="protein sequence ID" value="EJK67820.1"/>
    <property type="molecule type" value="Genomic_DNA"/>
</dbReference>
<dbReference type="Proteomes" id="UP000266841">
    <property type="component" value="Unassembled WGS sequence"/>
</dbReference>
<accession>K0SR04</accession>
<dbReference type="AlphaFoldDB" id="K0SR04"/>
<evidence type="ECO:0000313" key="1">
    <source>
        <dbReference type="EMBL" id="EJK67820.1"/>
    </source>
</evidence>